<dbReference type="InterPro" id="IPR050109">
    <property type="entry name" value="HTH-type_TetR-like_transc_reg"/>
</dbReference>
<dbReference type="PROSITE" id="PS50977">
    <property type="entry name" value="HTH_TETR_2"/>
    <property type="match status" value="1"/>
</dbReference>
<dbReference type="InterPro" id="IPR009057">
    <property type="entry name" value="Homeodomain-like_sf"/>
</dbReference>
<evidence type="ECO:0000259" key="5">
    <source>
        <dbReference type="PROSITE" id="PS50977"/>
    </source>
</evidence>
<dbReference type="OrthoDB" id="5293556at2"/>
<sequence>MTQTRRTQQMRREGTIGKLVASAIDCINELGYQGASVQIICQRAEMSQGALFRHFATKNELMKLVHSRTVDLLFDRAAADLAALPAQTPDEDKLLCMLRAMVAERYYVVLMELMMAARTQPELAILLAGDATHQRDRFIALLGTYFPAYAGNSEFVAMTLTMSTTYHGMSLYGALANSAGGSDPMPLREQWLQTILHQELARIARKGADTANPVYEVPVPAPLD</sequence>
<dbReference type="SUPFAM" id="SSF46689">
    <property type="entry name" value="Homeodomain-like"/>
    <property type="match status" value="1"/>
</dbReference>
<comment type="caution">
    <text evidence="6">The sequence shown here is derived from an EMBL/GenBank/DDBJ whole genome shotgun (WGS) entry which is preliminary data.</text>
</comment>
<feature type="DNA-binding region" description="H-T-H motif" evidence="4">
    <location>
        <begin position="36"/>
        <end position="55"/>
    </location>
</feature>
<evidence type="ECO:0000256" key="2">
    <source>
        <dbReference type="ARBA" id="ARBA00023125"/>
    </source>
</evidence>
<dbReference type="GO" id="GO:0003700">
    <property type="term" value="F:DNA-binding transcription factor activity"/>
    <property type="evidence" value="ECO:0007669"/>
    <property type="project" value="TreeGrafter"/>
</dbReference>
<organism evidence="6 7">
    <name type="scientific">Crenobacter intestini</name>
    <dbReference type="NCBI Taxonomy" id="2563443"/>
    <lineage>
        <taxon>Bacteria</taxon>
        <taxon>Pseudomonadati</taxon>
        <taxon>Pseudomonadota</taxon>
        <taxon>Betaproteobacteria</taxon>
        <taxon>Neisseriales</taxon>
        <taxon>Neisseriaceae</taxon>
        <taxon>Crenobacter</taxon>
    </lineage>
</organism>
<dbReference type="PANTHER" id="PTHR30055:SF234">
    <property type="entry name" value="HTH-TYPE TRANSCRIPTIONAL REGULATOR BETI"/>
    <property type="match status" value="1"/>
</dbReference>
<name>A0A4T0UZH1_9NEIS</name>
<feature type="domain" description="HTH tetR-type" evidence="5">
    <location>
        <begin position="13"/>
        <end position="73"/>
    </location>
</feature>
<dbReference type="EMBL" id="STGJ01000005">
    <property type="protein sequence ID" value="TIC84612.1"/>
    <property type="molecule type" value="Genomic_DNA"/>
</dbReference>
<keyword evidence="3" id="KW-0804">Transcription</keyword>
<protein>
    <submittedName>
        <fullName evidence="6">TetR/AcrR family transcriptional regulator</fullName>
    </submittedName>
</protein>
<keyword evidence="7" id="KW-1185">Reference proteome</keyword>
<dbReference type="AlphaFoldDB" id="A0A4T0UZH1"/>
<dbReference type="Proteomes" id="UP000308891">
    <property type="component" value="Unassembled WGS sequence"/>
</dbReference>
<gene>
    <name evidence="6" type="ORF">E5K04_05425</name>
</gene>
<evidence type="ECO:0000313" key="7">
    <source>
        <dbReference type="Proteomes" id="UP000308891"/>
    </source>
</evidence>
<dbReference type="PANTHER" id="PTHR30055">
    <property type="entry name" value="HTH-TYPE TRANSCRIPTIONAL REGULATOR RUTR"/>
    <property type="match status" value="1"/>
</dbReference>
<evidence type="ECO:0000313" key="6">
    <source>
        <dbReference type="EMBL" id="TIC84612.1"/>
    </source>
</evidence>
<dbReference type="GO" id="GO:0000976">
    <property type="term" value="F:transcription cis-regulatory region binding"/>
    <property type="evidence" value="ECO:0007669"/>
    <property type="project" value="TreeGrafter"/>
</dbReference>
<reference evidence="6 7" key="1">
    <citation type="submission" date="2019-04" db="EMBL/GenBank/DDBJ databases">
        <title>Crenobacter sp. nov.</title>
        <authorList>
            <person name="Shi S."/>
        </authorList>
    </citation>
    <scope>NUCLEOTIDE SEQUENCE [LARGE SCALE GENOMIC DNA]</scope>
    <source>
        <strain evidence="6 7">GY 70310</strain>
    </source>
</reference>
<keyword evidence="1" id="KW-0805">Transcription regulation</keyword>
<accession>A0A4T0UZH1</accession>
<dbReference type="Gene3D" id="1.10.357.10">
    <property type="entry name" value="Tetracycline Repressor, domain 2"/>
    <property type="match status" value="1"/>
</dbReference>
<proteinExistence type="predicted"/>
<dbReference type="RefSeq" id="WP_136551885.1">
    <property type="nucleotide sequence ID" value="NZ_STGJ01000005.1"/>
</dbReference>
<evidence type="ECO:0000256" key="3">
    <source>
        <dbReference type="ARBA" id="ARBA00023163"/>
    </source>
</evidence>
<dbReference type="Pfam" id="PF00440">
    <property type="entry name" value="TetR_N"/>
    <property type="match status" value="1"/>
</dbReference>
<keyword evidence="2 4" id="KW-0238">DNA-binding</keyword>
<dbReference type="InterPro" id="IPR001647">
    <property type="entry name" value="HTH_TetR"/>
</dbReference>
<evidence type="ECO:0000256" key="4">
    <source>
        <dbReference type="PROSITE-ProRule" id="PRU00335"/>
    </source>
</evidence>
<dbReference type="PRINTS" id="PR00455">
    <property type="entry name" value="HTHTETR"/>
</dbReference>
<evidence type="ECO:0000256" key="1">
    <source>
        <dbReference type="ARBA" id="ARBA00023015"/>
    </source>
</evidence>